<feature type="binding site" evidence="5">
    <location>
        <position position="250"/>
    </location>
    <ligand>
        <name>ATP</name>
        <dbReference type="ChEBI" id="CHEBI:30616"/>
    </ligand>
</feature>
<name>A0A411H929_9CHLO</name>
<feature type="binding site" evidence="5">
    <location>
        <position position="113"/>
    </location>
    <ligand>
        <name>ATP</name>
        <dbReference type="ChEBI" id="CHEBI:30616"/>
    </ligand>
</feature>
<evidence type="ECO:0000256" key="1">
    <source>
        <dbReference type="ARBA" id="ARBA00008239"/>
    </source>
</evidence>
<feature type="binding site" evidence="5">
    <location>
        <position position="109"/>
    </location>
    <ligand>
        <name>ATP</name>
        <dbReference type="ChEBI" id="CHEBI:30616"/>
    </ligand>
</feature>
<dbReference type="InterPro" id="IPR003594">
    <property type="entry name" value="HATPase_dom"/>
</dbReference>
<dbReference type="InterPro" id="IPR036890">
    <property type="entry name" value="HATPase_C_sf"/>
</dbReference>
<feature type="binding site" evidence="5">
    <location>
        <position position="450"/>
    </location>
    <ligand>
        <name>ATP</name>
        <dbReference type="ChEBI" id="CHEBI:30616"/>
    </ligand>
</feature>
<dbReference type="InterPro" id="IPR020575">
    <property type="entry name" value="Hsp90_N"/>
</dbReference>
<dbReference type="SMART" id="SM00387">
    <property type="entry name" value="HATPase_c"/>
    <property type="match status" value="1"/>
</dbReference>
<dbReference type="PANTHER" id="PTHR11528">
    <property type="entry name" value="HEAT SHOCK PROTEIN 90 FAMILY MEMBER"/>
    <property type="match status" value="1"/>
</dbReference>
<feature type="compositionally biased region" description="Low complexity" evidence="7">
    <location>
        <begin position="757"/>
        <end position="779"/>
    </location>
</feature>
<dbReference type="InterPro" id="IPR019805">
    <property type="entry name" value="Heat_shock_protein_90_CS"/>
</dbReference>
<keyword evidence="4" id="KW-0143">Chaperone</keyword>
<dbReference type="FunFam" id="3.30.565.10:FF:000005">
    <property type="entry name" value="Heat shock protein 90"/>
    <property type="match status" value="1"/>
</dbReference>
<dbReference type="Pfam" id="PF00183">
    <property type="entry name" value="HSP90"/>
    <property type="match status" value="1"/>
</dbReference>
<dbReference type="HAMAP" id="MF_00505">
    <property type="entry name" value="HSP90"/>
    <property type="match status" value="1"/>
</dbReference>
<evidence type="ECO:0000256" key="4">
    <source>
        <dbReference type="ARBA" id="ARBA00023186"/>
    </source>
</evidence>
<dbReference type="FunFam" id="1.20.120.790:FF:000001">
    <property type="entry name" value="Heat shock protein 90 alpha"/>
    <property type="match status" value="1"/>
</dbReference>
<feature type="binding site" evidence="5">
    <location>
        <begin position="175"/>
        <end position="176"/>
    </location>
    <ligand>
        <name>ATP</name>
        <dbReference type="ChEBI" id="CHEBI:30616"/>
    </ligand>
</feature>
<feature type="compositionally biased region" description="Basic and acidic residues" evidence="7">
    <location>
        <begin position="796"/>
        <end position="806"/>
    </location>
</feature>
<dbReference type="PROSITE" id="PS00298">
    <property type="entry name" value="HSP90"/>
    <property type="match status" value="1"/>
</dbReference>
<dbReference type="InterPro" id="IPR037196">
    <property type="entry name" value="HSP90_C"/>
</dbReference>
<gene>
    <name evidence="9" type="primary">Hsp90C-1</name>
</gene>
<keyword evidence="2 5" id="KW-0547">Nucleotide-binding</keyword>
<evidence type="ECO:0000256" key="2">
    <source>
        <dbReference type="ARBA" id="ARBA00022741"/>
    </source>
</evidence>
<dbReference type="Gene3D" id="3.40.50.11260">
    <property type="match status" value="1"/>
</dbReference>
<dbReference type="GO" id="GO:0005524">
    <property type="term" value="F:ATP binding"/>
    <property type="evidence" value="ECO:0007669"/>
    <property type="project" value="UniProtKB-KW"/>
</dbReference>
<keyword evidence="6" id="KW-0175">Coiled coil</keyword>
<dbReference type="InterPro" id="IPR001404">
    <property type="entry name" value="Hsp90_fam"/>
</dbReference>
<dbReference type="SUPFAM" id="SSF54211">
    <property type="entry name" value="Ribosomal protein S5 domain 2-like"/>
    <property type="match status" value="1"/>
</dbReference>
<dbReference type="NCBIfam" id="NF003555">
    <property type="entry name" value="PRK05218.1"/>
    <property type="match status" value="1"/>
</dbReference>
<dbReference type="Gene3D" id="3.30.565.10">
    <property type="entry name" value="Histidine kinase-like ATPase, C-terminal domain"/>
    <property type="match status" value="1"/>
</dbReference>
<dbReference type="CDD" id="cd16927">
    <property type="entry name" value="HATPase_Hsp90-like"/>
    <property type="match status" value="1"/>
</dbReference>
<dbReference type="EMBL" id="MH328238">
    <property type="protein sequence ID" value="QBB20009.1"/>
    <property type="molecule type" value="mRNA"/>
</dbReference>
<feature type="binding site" evidence="5">
    <location>
        <position position="168"/>
    </location>
    <ligand>
        <name>ATP</name>
        <dbReference type="ChEBI" id="CHEBI:30616"/>
    </ligand>
</feature>
<dbReference type="GO" id="GO:0016887">
    <property type="term" value="F:ATP hydrolysis activity"/>
    <property type="evidence" value="ECO:0007669"/>
    <property type="project" value="InterPro"/>
</dbReference>
<dbReference type="SUPFAM" id="SSF55874">
    <property type="entry name" value="ATPase domain of HSP90 chaperone/DNA topoisomerase II/histidine kinase"/>
    <property type="match status" value="1"/>
</dbReference>
<dbReference type="Gene3D" id="1.20.120.790">
    <property type="entry name" value="Heat shock protein 90, C-terminal domain"/>
    <property type="match status" value="1"/>
</dbReference>
<reference evidence="9" key="1">
    <citation type="submission" date="2018-05" db="EMBL/GenBank/DDBJ databases">
        <authorList>
            <person name="Lee H.-G."/>
            <person name="Oh H.-M."/>
            <person name="Lee J.-W."/>
        </authorList>
    </citation>
    <scope>NUCLEOTIDE SEQUENCE</scope>
    <source>
        <strain evidence="9">YC001</strain>
    </source>
</reference>
<dbReference type="GO" id="GO:0051082">
    <property type="term" value="F:unfolded protein binding"/>
    <property type="evidence" value="ECO:0007669"/>
    <property type="project" value="InterPro"/>
</dbReference>
<organism evidence="9">
    <name type="scientific">Ettlia sp. YC001</name>
    <dbReference type="NCBI Taxonomy" id="1191503"/>
    <lineage>
        <taxon>Eukaryota</taxon>
        <taxon>Viridiplantae</taxon>
        <taxon>Chlorophyta</taxon>
        <taxon>core chlorophytes</taxon>
        <taxon>Chlorophyceae</taxon>
        <taxon>CS clade</taxon>
        <taxon>Chlamydomonadales</taxon>
        <taxon>Chlamydomonadales incertae sedis</taxon>
        <taxon>Ettlia</taxon>
    </lineage>
</organism>
<feature type="binding site" evidence="5">
    <location>
        <position position="155"/>
    </location>
    <ligand>
        <name>ATP</name>
        <dbReference type="ChEBI" id="CHEBI:30616"/>
    </ligand>
</feature>
<dbReference type="FunFam" id="3.30.230.80:FF:000001">
    <property type="entry name" value="Heat shock protein 90 alpha"/>
    <property type="match status" value="1"/>
</dbReference>
<evidence type="ECO:0000256" key="7">
    <source>
        <dbReference type="SAM" id="MobiDB-lite"/>
    </source>
</evidence>
<dbReference type="Pfam" id="PF13589">
    <property type="entry name" value="HATPase_c_3"/>
    <property type="match status" value="1"/>
</dbReference>
<evidence type="ECO:0000256" key="3">
    <source>
        <dbReference type="ARBA" id="ARBA00022840"/>
    </source>
</evidence>
<evidence type="ECO:0000256" key="6">
    <source>
        <dbReference type="SAM" id="Coils"/>
    </source>
</evidence>
<dbReference type="PRINTS" id="PR00775">
    <property type="entry name" value="HEATSHOCK90"/>
</dbReference>
<protein>
    <submittedName>
        <fullName evidence="9">Heat shock protein hsp90-C1</fullName>
    </submittedName>
</protein>
<dbReference type="GO" id="GO:0140662">
    <property type="term" value="F:ATP-dependent protein folding chaperone"/>
    <property type="evidence" value="ECO:0007669"/>
    <property type="project" value="InterPro"/>
</dbReference>
<sequence length="806" mass="90525">MFLRRAMALGMRCRAPVAGSNQVKAAQRLVSAAAGVRPVRSAPRLARSLVAAPKQDAFTFASRHLARHIACSAAVAAKEETFTYQAEVDRLMDMIVNSLYSNREVFLRELISNASDALDKVRFVGLSDAKALEGRNELEILIKADADKGTITIEDSGIGMTREQLLSNLGTIARSGTRKFMEAVKEAKGDANLIGQFGVGFYSAFLVADRVTVYTKSHEEDQQWVWESSVGSHQYTIKEDDSGEKMVRGTRVVLHLKEDAAELADPIRIAKLIKQYSQFIQFPIKLYSPRKEAKQVVDEVATKKRQEEADKALKEGEEQKKVDPVMKTDYEDVWDWRVENDNKPLWTRSPRDVSEADYNEFFKQTFGEFLDPLAHVHFNVEGTIEFTSVLFIPGMAPFEQQNWQAKSRSIKLYVRRVFISDEFDEDLMPRYLSFVKGVVDSSDLPLNVSREILQESRIVRVIRKQLIRRSLEMIEGLSKKEGGEDYKTFWESFGRNIKVGIIEDTENRDRLAKLLRFYSSKSEDNMVGLEEYTSRMKEGQKGIYYMAADSVEVARAAPFVEKLVADGYEVLYLTEAVDEAVVTNLAKFGDHELIDVSKEGVQLDDEAAQKKLEEANKELKDLLVFLKEALSDRIEKVTLTNRLLDSPCALVTSKFGWSANMERIMRSQAMGDNRAMEYMRGRKILEVNPNHEIVRGIKVLLDEDDKERARDLADLLYETSLLTSGFNLEQPKDYASKVYTLMKIALGYDIGEEEPAPAAAAPAAAAAAAPAAESSSSSSQQPKVQAVEADVVVEGKGGEPDPWGKQ</sequence>
<proteinExistence type="evidence at transcript level"/>
<feature type="domain" description="Histidine kinase/HSP90-like ATPase" evidence="8">
    <location>
        <begin position="102"/>
        <end position="260"/>
    </location>
</feature>
<feature type="coiled-coil region" evidence="6">
    <location>
        <begin position="598"/>
        <end position="632"/>
    </location>
</feature>
<dbReference type="Gene3D" id="3.30.230.80">
    <property type="match status" value="1"/>
</dbReference>
<feature type="region of interest" description="Disordered" evidence="7">
    <location>
        <begin position="757"/>
        <end position="806"/>
    </location>
</feature>
<evidence type="ECO:0000256" key="5">
    <source>
        <dbReference type="PIRSR" id="PIRSR002583-1"/>
    </source>
</evidence>
<dbReference type="SUPFAM" id="SSF110942">
    <property type="entry name" value="HSP90 C-terminal domain"/>
    <property type="match status" value="1"/>
</dbReference>
<evidence type="ECO:0000259" key="8">
    <source>
        <dbReference type="SMART" id="SM00387"/>
    </source>
</evidence>
<dbReference type="PIRSF" id="PIRSF002583">
    <property type="entry name" value="Hsp90"/>
    <property type="match status" value="1"/>
</dbReference>
<dbReference type="AlphaFoldDB" id="A0A411H929"/>
<evidence type="ECO:0000313" key="9">
    <source>
        <dbReference type="EMBL" id="QBB20009.1"/>
    </source>
</evidence>
<feature type="binding site" evidence="5">
    <location>
        <position position="160"/>
    </location>
    <ligand>
        <name>ATP</name>
        <dbReference type="ChEBI" id="CHEBI:30616"/>
    </ligand>
</feature>
<keyword evidence="9" id="KW-0346">Stress response</keyword>
<accession>A0A411H929</accession>
<comment type="similarity">
    <text evidence="1">Belongs to the heat shock protein 90 family.</text>
</comment>
<feature type="binding site" evidence="5">
    <location>
        <begin position="196"/>
        <end position="201"/>
    </location>
    <ligand>
        <name>ATP</name>
        <dbReference type="ChEBI" id="CHEBI:30616"/>
    </ligand>
</feature>
<keyword evidence="3 5" id="KW-0067">ATP-binding</keyword>
<dbReference type="InterPro" id="IPR020568">
    <property type="entry name" value="Ribosomal_Su5_D2-typ_SF"/>
</dbReference>